<accession>A0AAD8J623</accession>
<dbReference type="InterPro" id="IPR036034">
    <property type="entry name" value="PDZ_sf"/>
</dbReference>
<reference evidence="3" key="2">
    <citation type="submission" date="2023-05" db="EMBL/GenBank/DDBJ databases">
        <authorList>
            <person name="Schelkunov M.I."/>
        </authorList>
    </citation>
    <scope>NUCLEOTIDE SEQUENCE</scope>
    <source>
        <strain evidence="3">Hsosn_3</strain>
        <tissue evidence="3">Leaf</tissue>
    </source>
</reference>
<evidence type="ECO:0000259" key="2">
    <source>
        <dbReference type="PROSITE" id="PS50106"/>
    </source>
</evidence>
<dbReference type="Pfam" id="PF00595">
    <property type="entry name" value="PDZ"/>
    <property type="match status" value="1"/>
</dbReference>
<protein>
    <recommendedName>
        <fullName evidence="2">PDZ domain-containing protein</fullName>
    </recommendedName>
</protein>
<dbReference type="GO" id="GO:0004175">
    <property type="term" value="F:endopeptidase activity"/>
    <property type="evidence" value="ECO:0007669"/>
    <property type="project" value="TreeGrafter"/>
</dbReference>
<dbReference type="InterPro" id="IPR001478">
    <property type="entry name" value="PDZ"/>
</dbReference>
<feature type="compositionally biased region" description="Polar residues" evidence="1">
    <location>
        <begin position="1"/>
        <end position="11"/>
    </location>
</feature>
<dbReference type="Gene3D" id="2.30.42.10">
    <property type="match status" value="1"/>
</dbReference>
<feature type="region of interest" description="Disordered" evidence="1">
    <location>
        <begin position="1"/>
        <end position="60"/>
    </location>
</feature>
<evidence type="ECO:0000313" key="3">
    <source>
        <dbReference type="EMBL" id="KAK1397529.1"/>
    </source>
</evidence>
<evidence type="ECO:0000256" key="1">
    <source>
        <dbReference type="SAM" id="MobiDB-lite"/>
    </source>
</evidence>
<dbReference type="Proteomes" id="UP001237642">
    <property type="component" value="Unassembled WGS sequence"/>
</dbReference>
<dbReference type="CDD" id="cd06782">
    <property type="entry name" value="cpPDZ_CPP-like"/>
    <property type="match status" value="1"/>
</dbReference>
<dbReference type="AlphaFoldDB" id="A0AAD8J623"/>
<name>A0AAD8J623_9APIA</name>
<proteinExistence type="predicted"/>
<gene>
    <name evidence="3" type="ORF">POM88_007392</name>
</gene>
<keyword evidence="4" id="KW-1185">Reference proteome</keyword>
<dbReference type="PANTHER" id="PTHR32060:SF22">
    <property type="entry name" value="CARBOXYL-TERMINAL-PROCESSING PEPTIDASE 3, CHLOROPLASTIC"/>
    <property type="match status" value="1"/>
</dbReference>
<organism evidence="3 4">
    <name type="scientific">Heracleum sosnowskyi</name>
    <dbReference type="NCBI Taxonomy" id="360622"/>
    <lineage>
        <taxon>Eukaryota</taxon>
        <taxon>Viridiplantae</taxon>
        <taxon>Streptophyta</taxon>
        <taxon>Embryophyta</taxon>
        <taxon>Tracheophyta</taxon>
        <taxon>Spermatophyta</taxon>
        <taxon>Magnoliopsida</taxon>
        <taxon>eudicotyledons</taxon>
        <taxon>Gunneridae</taxon>
        <taxon>Pentapetalae</taxon>
        <taxon>asterids</taxon>
        <taxon>campanulids</taxon>
        <taxon>Apiales</taxon>
        <taxon>Apiaceae</taxon>
        <taxon>Apioideae</taxon>
        <taxon>apioid superclade</taxon>
        <taxon>Tordylieae</taxon>
        <taxon>Tordyliinae</taxon>
        <taxon>Heracleum</taxon>
    </lineage>
</organism>
<feature type="compositionally biased region" description="Basic residues" evidence="1">
    <location>
        <begin position="15"/>
        <end position="24"/>
    </location>
</feature>
<feature type="domain" description="PDZ" evidence="2">
    <location>
        <begin position="61"/>
        <end position="114"/>
    </location>
</feature>
<dbReference type="PANTHER" id="PTHR32060">
    <property type="entry name" value="TAIL-SPECIFIC PROTEASE"/>
    <property type="match status" value="1"/>
</dbReference>
<dbReference type="EMBL" id="JAUIZM010000002">
    <property type="protein sequence ID" value="KAK1397529.1"/>
    <property type="molecule type" value="Genomic_DNA"/>
</dbReference>
<reference evidence="3" key="1">
    <citation type="submission" date="2023-02" db="EMBL/GenBank/DDBJ databases">
        <title>Genome of toxic invasive species Heracleum sosnowskyi carries increased number of genes despite the absence of recent whole-genome duplications.</title>
        <authorList>
            <person name="Schelkunov M."/>
            <person name="Shtratnikova V."/>
            <person name="Makarenko M."/>
            <person name="Klepikova A."/>
            <person name="Omelchenko D."/>
            <person name="Novikova G."/>
            <person name="Obukhova E."/>
            <person name="Bogdanov V."/>
            <person name="Penin A."/>
            <person name="Logacheva M."/>
        </authorList>
    </citation>
    <scope>NUCLEOTIDE SEQUENCE</scope>
    <source>
        <strain evidence="3">Hsosn_3</strain>
        <tissue evidence="3">Leaf</tissue>
    </source>
</reference>
<dbReference type="SUPFAM" id="SSF50156">
    <property type="entry name" value="PDZ domain-like"/>
    <property type="match status" value="1"/>
</dbReference>
<evidence type="ECO:0000313" key="4">
    <source>
        <dbReference type="Proteomes" id="UP001237642"/>
    </source>
</evidence>
<sequence length="192" mass="20665">MSQAFQVQDTNRGGFRGRGKRGSFRGRGQGRGNVPSENSCSFQRGRGRARGGYNGRGRGEYQSFRIGSDGNLRGVGLFINVDPKTGHLVVMSCVEGSPADRAGLHEGDELIEINVLQGKDLMVPAAKEQLRSYDHNLLFCSSTSKERLDGTSSEGAAQKLRGQVGTSVTVNVHRGNISGDDDNLREVLAHSS</sequence>
<comment type="caution">
    <text evidence="3">The sequence shown here is derived from an EMBL/GenBank/DDBJ whole genome shotgun (WGS) entry which is preliminary data.</text>
</comment>
<dbReference type="PROSITE" id="PS50106">
    <property type="entry name" value="PDZ"/>
    <property type="match status" value="1"/>
</dbReference>
<dbReference type="SMART" id="SM00228">
    <property type="entry name" value="PDZ"/>
    <property type="match status" value="1"/>
</dbReference>